<dbReference type="Proteomes" id="UP000186940">
    <property type="component" value="Unassembled WGS sequence"/>
</dbReference>
<reference evidence="1" key="1">
    <citation type="submission" date="2016-05" db="EMBL/GenBank/DDBJ databases">
        <title>Microbial consortia oxidize butane by reversing methanogenesis.</title>
        <authorList>
            <person name="Laso-Perez R."/>
            <person name="Richter M."/>
            <person name="Wegener G."/>
            <person name="Musat F."/>
        </authorList>
    </citation>
    <scope>NUCLEOTIDE SEQUENCE [LARGE SCALE GENOMIC DNA]</scope>
    <source>
        <strain evidence="1">BOX2</strain>
    </source>
</reference>
<name>A0A1F2P8M5_9EURY</name>
<proteinExistence type="predicted"/>
<dbReference type="SUPFAM" id="SSF63393">
    <property type="entry name" value="RNA polymerase subunits"/>
    <property type="match status" value="1"/>
</dbReference>
<evidence type="ECO:0008006" key="3">
    <source>
        <dbReference type="Google" id="ProtNLM"/>
    </source>
</evidence>
<comment type="caution">
    <text evidence="1">The sequence shown here is derived from an EMBL/GenBank/DDBJ whole genome shotgun (WGS) entry which is preliminary data.</text>
</comment>
<evidence type="ECO:0000313" key="1">
    <source>
        <dbReference type="EMBL" id="OFV67523.1"/>
    </source>
</evidence>
<keyword evidence="2" id="KW-1185">Reference proteome</keyword>
<protein>
    <recommendedName>
        <fullName evidence="3">DNA-directed RNA polymerase subunit P</fullName>
    </recommendedName>
</protein>
<dbReference type="AlphaFoldDB" id="A0A1F2P8M5"/>
<dbReference type="Gene3D" id="3.30.2320.80">
    <property type="match status" value="1"/>
</dbReference>
<dbReference type="EMBL" id="LYOS01000004">
    <property type="protein sequence ID" value="OFV67523.1"/>
    <property type="molecule type" value="Genomic_DNA"/>
</dbReference>
<organism evidence="1 2">
    <name type="scientific">Candidatus Syntropharchaeum caldarium</name>
    <dbReference type="NCBI Taxonomy" id="1838285"/>
    <lineage>
        <taxon>Archaea</taxon>
        <taxon>Methanobacteriati</taxon>
        <taxon>Methanobacteriota</taxon>
        <taxon>Stenosarchaea group</taxon>
        <taxon>Methanomicrobia</taxon>
        <taxon>Methanosarcinales</taxon>
        <taxon>ANME-2 cluster</taxon>
        <taxon>Candidatus Syntropharchaeum</taxon>
    </lineage>
</organism>
<dbReference type="STRING" id="1838285.SCAL_001441"/>
<sequence length="43" mass="4893">MAGDEINQNMVYFKCVKCEYVFQADPMVLVKCPMCGSEDVVRT</sequence>
<evidence type="ECO:0000313" key="2">
    <source>
        <dbReference type="Proteomes" id="UP000186940"/>
    </source>
</evidence>
<gene>
    <name evidence="1" type="ORF">SCAL_001441</name>
</gene>
<dbReference type="InterPro" id="IPR029040">
    <property type="entry name" value="RPABC4/Spt4"/>
</dbReference>
<accession>A0A1F2P8M5</accession>